<dbReference type="GO" id="GO:0005576">
    <property type="term" value="C:extracellular region"/>
    <property type="evidence" value="ECO:0007669"/>
    <property type="project" value="UniProtKB-SubCell"/>
</dbReference>
<dbReference type="PANTHER" id="PTHR42792:SF1">
    <property type="entry name" value="FLAGELLAR HOOK-ASSOCIATED PROTEIN 3"/>
    <property type="match status" value="1"/>
</dbReference>
<dbReference type="OrthoDB" id="7389561at2"/>
<dbReference type="GO" id="GO:0009288">
    <property type="term" value="C:bacterial-type flagellum"/>
    <property type="evidence" value="ECO:0007669"/>
    <property type="project" value="UniProtKB-SubCell"/>
</dbReference>
<dbReference type="Pfam" id="PF00669">
    <property type="entry name" value="Flagellin_N"/>
    <property type="match status" value="1"/>
</dbReference>
<sequence length="307" mass="32106">MPIVSTSTSAFFERARRDMKDLRTQAENYQAQMSSGSKLERSSDNPVAASRLRALARQEKLSGIDQTSARRANADLSLADAAMSDMADALIHAQELAMRASSSTLTDIQRASIGEELDQIFNNLLSLANARDSSGHALFGGESAGDAYALEASGKAVYVGTTGSRELPLGDGQSVTPSLTGPTFLSFGAADGSVTDLLTVVHTLAQALKGGSADPAGAAGNALADLRTGLDTLSTGQTVIGTRLAWIDVTDDRRVNLSELRSSEEADLGGVDLATALAQLQETMTVLEASQASFTRLASLSLFDRMG</sequence>
<dbReference type="SUPFAM" id="SSF64518">
    <property type="entry name" value="Phase 1 flagellin"/>
    <property type="match status" value="1"/>
</dbReference>
<evidence type="ECO:0000313" key="8">
    <source>
        <dbReference type="Proteomes" id="UP000015527"/>
    </source>
</evidence>
<evidence type="ECO:0000256" key="4">
    <source>
        <dbReference type="ARBA" id="ARBA00023143"/>
    </source>
</evidence>
<protein>
    <recommendedName>
        <fullName evidence="6">Flagellin N-terminal domain-containing protein</fullName>
    </recommendedName>
</protein>
<dbReference type="RefSeq" id="WP_021233271.1">
    <property type="nucleotide sequence ID" value="NZ_ATHL01000050.1"/>
</dbReference>
<feature type="domain" description="Flagellin N-terminal" evidence="6">
    <location>
        <begin position="14"/>
        <end position="142"/>
    </location>
</feature>
<dbReference type="InterPro" id="IPR001492">
    <property type="entry name" value="Flagellin"/>
</dbReference>
<accession>T0J7F1</accession>
<comment type="subcellular location">
    <subcellularLocation>
        <location evidence="1">Bacterial flagellum</location>
    </subcellularLocation>
    <subcellularLocation>
        <location evidence="2">Secreted</location>
    </subcellularLocation>
</comment>
<comment type="similarity">
    <text evidence="3">Belongs to the bacterial flagellin family.</text>
</comment>
<evidence type="ECO:0000259" key="6">
    <source>
        <dbReference type="Pfam" id="PF00669"/>
    </source>
</evidence>
<dbReference type="EMBL" id="ATHL01000050">
    <property type="protein sequence ID" value="EQB17844.1"/>
    <property type="molecule type" value="Genomic_DNA"/>
</dbReference>
<evidence type="ECO:0000256" key="2">
    <source>
        <dbReference type="ARBA" id="ARBA00004613"/>
    </source>
</evidence>
<reference evidence="7 8" key="1">
    <citation type="journal article" date="2013" name="Genome Announc.">
        <title>Genome Sequence of Novosphingobium lindaniclasticum LE124T, Isolated from a Hexachlorocyclohexane Dumpsite.</title>
        <authorList>
            <person name="Saxena A."/>
            <person name="Nayyar N."/>
            <person name="Sangwan N."/>
            <person name="Kumari R."/>
            <person name="Khurana J.P."/>
            <person name="Lal R."/>
        </authorList>
    </citation>
    <scope>NUCLEOTIDE SEQUENCE [LARGE SCALE GENOMIC DNA]</scope>
    <source>
        <strain evidence="7 8">LE124</strain>
    </source>
</reference>
<dbReference type="AlphaFoldDB" id="T0J7F1"/>
<dbReference type="eggNOG" id="COG1344">
    <property type="taxonomic scope" value="Bacteria"/>
</dbReference>
<evidence type="ECO:0000313" key="7">
    <source>
        <dbReference type="EMBL" id="EQB17844.1"/>
    </source>
</evidence>
<keyword evidence="4" id="KW-0975">Bacterial flagellum</keyword>
<feature type="region of interest" description="Disordered" evidence="5">
    <location>
        <begin position="29"/>
        <end position="48"/>
    </location>
</feature>
<proteinExistence type="inferred from homology"/>
<dbReference type="Gene3D" id="1.20.1330.10">
    <property type="entry name" value="f41 fragment of flagellin, N-terminal domain"/>
    <property type="match status" value="1"/>
</dbReference>
<dbReference type="PANTHER" id="PTHR42792">
    <property type="entry name" value="FLAGELLIN"/>
    <property type="match status" value="1"/>
</dbReference>
<dbReference type="PATRIC" id="fig|1096930.3.peg.1300"/>
<dbReference type="GO" id="GO:0005198">
    <property type="term" value="F:structural molecule activity"/>
    <property type="evidence" value="ECO:0007669"/>
    <property type="project" value="InterPro"/>
</dbReference>
<evidence type="ECO:0000256" key="5">
    <source>
        <dbReference type="SAM" id="MobiDB-lite"/>
    </source>
</evidence>
<evidence type="ECO:0000256" key="3">
    <source>
        <dbReference type="ARBA" id="ARBA00005709"/>
    </source>
</evidence>
<gene>
    <name evidence="7" type="ORF">L284_06600</name>
</gene>
<comment type="caution">
    <text evidence="7">The sequence shown here is derived from an EMBL/GenBank/DDBJ whole genome shotgun (WGS) entry which is preliminary data.</text>
</comment>
<keyword evidence="8" id="KW-1185">Reference proteome</keyword>
<dbReference type="Proteomes" id="UP000015527">
    <property type="component" value="Unassembled WGS sequence"/>
</dbReference>
<dbReference type="InterPro" id="IPR001029">
    <property type="entry name" value="Flagellin_N"/>
</dbReference>
<organism evidence="7 8">
    <name type="scientific">Novosphingobium lindaniclasticum LE124</name>
    <dbReference type="NCBI Taxonomy" id="1096930"/>
    <lineage>
        <taxon>Bacteria</taxon>
        <taxon>Pseudomonadati</taxon>
        <taxon>Pseudomonadota</taxon>
        <taxon>Alphaproteobacteria</taxon>
        <taxon>Sphingomonadales</taxon>
        <taxon>Sphingomonadaceae</taxon>
        <taxon>Novosphingobium</taxon>
    </lineage>
</organism>
<name>T0J7F1_9SPHN</name>
<evidence type="ECO:0000256" key="1">
    <source>
        <dbReference type="ARBA" id="ARBA00004365"/>
    </source>
</evidence>